<protein>
    <submittedName>
        <fullName evidence="2">Uncharacterized protein</fullName>
    </submittedName>
</protein>
<gene>
    <name evidence="2" type="ORF">IAD15_06185</name>
</gene>
<dbReference type="Proteomes" id="UP000824175">
    <property type="component" value="Unassembled WGS sequence"/>
</dbReference>
<dbReference type="AlphaFoldDB" id="A0A9D1HPP5"/>
<organism evidence="2 3">
    <name type="scientific">Candidatus Fimiplasma intestinipullorum</name>
    <dbReference type="NCBI Taxonomy" id="2840825"/>
    <lineage>
        <taxon>Bacteria</taxon>
        <taxon>Bacillati</taxon>
        <taxon>Bacillota</taxon>
        <taxon>Clostridia</taxon>
        <taxon>Eubacteriales</taxon>
        <taxon>Candidatus Fimiplasma</taxon>
    </lineage>
</organism>
<keyword evidence="1" id="KW-0472">Membrane</keyword>
<sequence length="122" mass="13531">MNEKSVIRQSFVVFVLIAVILLFVGVLFGSWNWLTGLVLGYLLSLVNFGLVMKICEHILALSSSVLLVIIMNVAKLLIYAFGFLLACLTPWFHLGGVFIGYLILKLAIYIAGYRYKGGEKIG</sequence>
<proteinExistence type="predicted"/>
<feature type="transmembrane region" description="Helical" evidence="1">
    <location>
        <begin position="91"/>
        <end position="111"/>
    </location>
</feature>
<evidence type="ECO:0000313" key="2">
    <source>
        <dbReference type="EMBL" id="HIU13642.1"/>
    </source>
</evidence>
<evidence type="ECO:0000313" key="3">
    <source>
        <dbReference type="Proteomes" id="UP000824175"/>
    </source>
</evidence>
<comment type="caution">
    <text evidence="2">The sequence shown here is derived from an EMBL/GenBank/DDBJ whole genome shotgun (WGS) entry which is preliminary data.</text>
</comment>
<feature type="transmembrane region" description="Helical" evidence="1">
    <location>
        <begin position="12"/>
        <end position="28"/>
    </location>
</feature>
<keyword evidence="1" id="KW-0812">Transmembrane</keyword>
<feature type="transmembrane region" description="Helical" evidence="1">
    <location>
        <begin position="34"/>
        <end position="52"/>
    </location>
</feature>
<dbReference type="EMBL" id="DVMJ01000052">
    <property type="protein sequence ID" value="HIU13642.1"/>
    <property type="molecule type" value="Genomic_DNA"/>
</dbReference>
<reference evidence="2" key="2">
    <citation type="journal article" date="2021" name="PeerJ">
        <title>Extensive microbial diversity within the chicken gut microbiome revealed by metagenomics and culture.</title>
        <authorList>
            <person name="Gilroy R."/>
            <person name="Ravi A."/>
            <person name="Getino M."/>
            <person name="Pursley I."/>
            <person name="Horton D.L."/>
            <person name="Alikhan N.F."/>
            <person name="Baker D."/>
            <person name="Gharbi K."/>
            <person name="Hall N."/>
            <person name="Watson M."/>
            <person name="Adriaenssens E.M."/>
            <person name="Foster-Nyarko E."/>
            <person name="Jarju S."/>
            <person name="Secka A."/>
            <person name="Antonio M."/>
            <person name="Oren A."/>
            <person name="Chaudhuri R.R."/>
            <person name="La Ragione R."/>
            <person name="Hildebrand F."/>
            <person name="Pallen M.J."/>
        </authorList>
    </citation>
    <scope>NUCLEOTIDE SEQUENCE</scope>
    <source>
        <strain evidence="2">CHK195-11698</strain>
    </source>
</reference>
<name>A0A9D1HPP5_9FIRM</name>
<feature type="transmembrane region" description="Helical" evidence="1">
    <location>
        <begin position="64"/>
        <end position="85"/>
    </location>
</feature>
<accession>A0A9D1HPP5</accession>
<keyword evidence="1" id="KW-1133">Transmembrane helix</keyword>
<evidence type="ECO:0000256" key="1">
    <source>
        <dbReference type="SAM" id="Phobius"/>
    </source>
</evidence>
<reference evidence="2" key="1">
    <citation type="submission" date="2020-10" db="EMBL/GenBank/DDBJ databases">
        <authorList>
            <person name="Gilroy R."/>
        </authorList>
    </citation>
    <scope>NUCLEOTIDE SEQUENCE</scope>
    <source>
        <strain evidence="2">CHK195-11698</strain>
    </source>
</reference>